<feature type="region of interest" description="Disordered" evidence="1">
    <location>
        <begin position="313"/>
        <end position="351"/>
    </location>
</feature>
<feature type="region of interest" description="Disordered" evidence="1">
    <location>
        <begin position="74"/>
        <end position="122"/>
    </location>
</feature>
<feature type="region of interest" description="Disordered" evidence="1">
    <location>
        <begin position="1"/>
        <end position="35"/>
    </location>
</feature>
<evidence type="ECO:0000313" key="2">
    <source>
        <dbReference type="EMBL" id="KAF2745067.1"/>
    </source>
</evidence>
<accession>A0A6A6V7A3</accession>
<organism evidence="2 3">
    <name type="scientific">Sporormia fimetaria CBS 119925</name>
    <dbReference type="NCBI Taxonomy" id="1340428"/>
    <lineage>
        <taxon>Eukaryota</taxon>
        <taxon>Fungi</taxon>
        <taxon>Dikarya</taxon>
        <taxon>Ascomycota</taxon>
        <taxon>Pezizomycotina</taxon>
        <taxon>Dothideomycetes</taxon>
        <taxon>Pleosporomycetidae</taxon>
        <taxon>Pleosporales</taxon>
        <taxon>Sporormiaceae</taxon>
        <taxon>Sporormia</taxon>
    </lineage>
</organism>
<dbReference type="AlphaFoldDB" id="A0A6A6V7A3"/>
<feature type="compositionally biased region" description="Basic and acidic residues" evidence="1">
    <location>
        <begin position="17"/>
        <end position="35"/>
    </location>
</feature>
<name>A0A6A6V7A3_9PLEO</name>
<proteinExistence type="predicted"/>
<feature type="region of interest" description="Disordered" evidence="1">
    <location>
        <begin position="211"/>
        <end position="230"/>
    </location>
</feature>
<sequence length="447" mass="50436">MQDSVPLSDVPEDVDEAASRRELHTNMRDPYRRMENTREEIIQSGDNTWFIEHIHTPCQTVRAKKAADAALNSRVAASKEQLQQPQSTNPTDILRPTPVSGGEPTTLASQSTSQPMVPSPSSLDEYLSLGFKNIKDAMDEDRKKRQALSERVDRDTAKVQQLRADYDELGKWCSQHTVNIGHVVKSAREESNQRADKLQAEVQELETRLKTEAEKTQELETRSKTEAEENKRLEKNMKNLQKQLLLVIKDNEATRKTVDKLDTSCTQSSESLYDYGYRIERTETKLQETIDGSKRRLEATGEELKDLFERAKRRKAQRMGLTSKRTMSDTNQEHSESGPGSGQPGANMPRRRYYVDGHTQYNQDCVDYAQVPPTVPVQQHRTMAASCLQPQPYPAPCPTVGAVTPQIQPQHNVRGLAAQIWKAAVPSSPYAHLNNGYHGPYTGRPSP</sequence>
<feature type="compositionally biased region" description="Polar residues" evidence="1">
    <location>
        <begin position="106"/>
        <end position="122"/>
    </location>
</feature>
<evidence type="ECO:0000256" key="1">
    <source>
        <dbReference type="SAM" id="MobiDB-lite"/>
    </source>
</evidence>
<keyword evidence="3" id="KW-1185">Reference proteome</keyword>
<protein>
    <submittedName>
        <fullName evidence="2">Uncharacterized protein</fullName>
    </submittedName>
</protein>
<evidence type="ECO:0000313" key="3">
    <source>
        <dbReference type="Proteomes" id="UP000799440"/>
    </source>
</evidence>
<dbReference type="EMBL" id="MU006584">
    <property type="protein sequence ID" value="KAF2745067.1"/>
    <property type="molecule type" value="Genomic_DNA"/>
</dbReference>
<feature type="compositionally biased region" description="Polar residues" evidence="1">
    <location>
        <begin position="80"/>
        <end position="91"/>
    </location>
</feature>
<reference evidence="2" key="1">
    <citation type="journal article" date="2020" name="Stud. Mycol.">
        <title>101 Dothideomycetes genomes: a test case for predicting lifestyles and emergence of pathogens.</title>
        <authorList>
            <person name="Haridas S."/>
            <person name="Albert R."/>
            <person name="Binder M."/>
            <person name="Bloem J."/>
            <person name="Labutti K."/>
            <person name="Salamov A."/>
            <person name="Andreopoulos B."/>
            <person name="Baker S."/>
            <person name="Barry K."/>
            <person name="Bills G."/>
            <person name="Bluhm B."/>
            <person name="Cannon C."/>
            <person name="Castanera R."/>
            <person name="Culley D."/>
            <person name="Daum C."/>
            <person name="Ezra D."/>
            <person name="Gonzalez J."/>
            <person name="Henrissat B."/>
            <person name="Kuo A."/>
            <person name="Liang C."/>
            <person name="Lipzen A."/>
            <person name="Lutzoni F."/>
            <person name="Magnuson J."/>
            <person name="Mondo S."/>
            <person name="Nolan M."/>
            <person name="Ohm R."/>
            <person name="Pangilinan J."/>
            <person name="Park H.-J."/>
            <person name="Ramirez L."/>
            <person name="Alfaro M."/>
            <person name="Sun H."/>
            <person name="Tritt A."/>
            <person name="Yoshinaga Y."/>
            <person name="Zwiers L.-H."/>
            <person name="Turgeon B."/>
            <person name="Goodwin S."/>
            <person name="Spatafora J."/>
            <person name="Crous P."/>
            <person name="Grigoriev I."/>
        </authorList>
    </citation>
    <scope>NUCLEOTIDE SEQUENCE</scope>
    <source>
        <strain evidence="2">CBS 119925</strain>
    </source>
</reference>
<dbReference type="Proteomes" id="UP000799440">
    <property type="component" value="Unassembled WGS sequence"/>
</dbReference>
<gene>
    <name evidence="2" type="ORF">M011DRAFT_527859</name>
</gene>